<feature type="region of interest" description="Disordered" evidence="1">
    <location>
        <begin position="138"/>
        <end position="185"/>
    </location>
</feature>
<dbReference type="Proteomes" id="UP000515163">
    <property type="component" value="Unplaced"/>
</dbReference>
<gene>
    <name evidence="3" type="primary">LOC116291893</name>
</gene>
<feature type="compositionally biased region" description="Basic and acidic residues" evidence="1">
    <location>
        <begin position="277"/>
        <end position="293"/>
    </location>
</feature>
<evidence type="ECO:0000256" key="1">
    <source>
        <dbReference type="SAM" id="MobiDB-lite"/>
    </source>
</evidence>
<evidence type="ECO:0000313" key="2">
    <source>
        <dbReference type="Proteomes" id="UP000515163"/>
    </source>
</evidence>
<feature type="region of interest" description="Disordered" evidence="1">
    <location>
        <begin position="240"/>
        <end position="350"/>
    </location>
</feature>
<dbReference type="PANTHER" id="PTHR23093">
    <property type="entry name" value="SIMILAR TO CHROMOSOME 3 OPEN READING FRAME 20"/>
    <property type="match status" value="1"/>
</dbReference>
<dbReference type="KEGG" id="aten:116291893"/>
<name>A0A6P8HGL9_ACTTE</name>
<dbReference type="RefSeq" id="XP_031554986.1">
    <property type="nucleotide sequence ID" value="XM_031699126.1"/>
</dbReference>
<reference evidence="3" key="1">
    <citation type="submission" date="2025-08" db="UniProtKB">
        <authorList>
            <consortium name="RefSeq"/>
        </authorList>
    </citation>
    <scope>IDENTIFICATION</scope>
    <source>
        <tissue evidence="3">Tentacle</tissue>
    </source>
</reference>
<accession>A0A6P8HGL9</accession>
<sequence>MEEEKIKKFPSESIQSEEEETRDDAEMAEEEPSKYDSALMSDSKSSISSTAFSRTETPDEQTYGLPIDTIKTKHEDDPEKLKKDIAARGIIVPSQKLSEHSSLRGSLMSTALVSERMSENDLNQDIPDSEESIIPLEPAANVDTDLIDSRPSSASTSLSVEVPLKVEQTDSESEQKLSSHSPELVRVGERETSFISRQGNITVELSSTCTQTESSWLKDLEFYEEISHFRPEWIDEMKAIKQRKESKSSSGSAKVTFFKRRKKKSGTEPRSAASPYAEKRVRSRIDADEKIEKEEEEVKEEEKLSRETSFQQSRQSFPSPSPQTPIREDDMLYRPPTVEMSSESSSEEEYEYSPDESTFIPSIGPPSILQYIKESQQPPMMKEEADSRDEALGSENLRRSLFSGPCMFCKKEILPFPTEEEIENTDLKSSDLFCCSQYKNYIKLELANNKSFMRDELIDIKPHPPFGTKAARKAAKERAAERARQREMDRQKAAGASAAANQNFYACASFGHCLYPVNNHHHHCPSSSSSSKSVSLSATVSSSSSSHHHLQYHLQGIIIIHHNQYHQ</sequence>
<feature type="compositionally biased region" description="Acidic residues" evidence="1">
    <location>
        <begin position="15"/>
        <end position="30"/>
    </location>
</feature>
<feature type="region of interest" description="Disordered" evidence="1">
    <location>
        <begin position="1"/>
        <end position="79"/>
    </location>
</feature>
<feature type="compositionally biased region" description="Polar residues" evidence="1">
    <location>
        <begin position="150"/>
        <end position="159"/>
    </location>
</feature>
<protein>
    <submittedName>
        <fullName evidence="3">Uncharacterized protein LOC116291893</fullName>
    </submittedName>
</protein>
<dbReference type="GeneID" id="116291893"/>
<keyword evidence="2" id="KW-1185">Reference proteome</keyword>
<dbReference type="OrthoDB" id="527209at2759"/>
<evidence type="ECO:0000313" key="3">
    <source>
        <dbReference type="RefSeq" id="XP_031554986.1"/>
    </source>
</evidence>
<proteinExistence type="predicted"/>
<feature type="compositionally biased region" description="Basic and acidic residues" evidence="1">
    <location>
        <begin position="70"/>
        <end position="79"/>
    </location>
</feature>
<organism evidence="2 3">
    <name type="scientific">Actinia tenebrosa</name>
    <name type="common">Australian red waratah sea anemone</name>
    <dbReference type="NCBI Taxonomy" id="6105"/>
    <lineage>
        <taxon>Eukaryota</taxon>
        <taxon>Metazoa</taxon>
        <taxon>Cnidaria</taxon>
        <taxon>Anthozoa</taxon>
        <taxon>Hexacorallia</taxon>
        <taxon>Actiniaria</taxon>
        <taxon>Actiniidae</taxon>
        <taxon>Actinia</taxon>
    </lineage>
</organism>
<dbReference type="PANTHER" id="PTHR23093:SF18">
    <property type="entry name" value="GLUTAMATE RICH 6"/>
    <property type="match status" value="1"/>
</dbReference>
<dbReference type="InParanoid" id="A0A6P8HGL9"/>
<dbReference type="AlphaFoldDB" id="A0A6P8HGL9"/>
<feature type="compositionally biased region" description="Polar residues" evidence="1">
    <location>
        <begin position="40"/>
        <end position="55"/>
    </location>
</feature>
<feature type="compositionally biased region" description="Low complexity" evidence="1">
    <location>
        <begin position="308"/>
        <end position="318"/>
    </location>
</feature>
<feature type="compositionally biased region" description="Basic and acidic residues" evidence="1">
    <location>
        <begin position="1"/>
        <end position="10"/>
    </location>
</feature>